<gene>
    <name evidence="3" type="ORF">BJ998_009061</name>
</gene>
<protein>
    <recommendedName>
        <fullName evidence="5">DUF4190 domain-containing protein</fullName>
    </recommendedName>
</protein>
<keyword evidence="2" id="KW-0472">Membrane</keyword>
<feature type="transmembrane region" description="Helical" evidence="2">
    <location>
        <begin position="142"/>
        <end position="166"/>
    </location>
</feature>
<evidence type="ECO:0000256" key="2">
    <source>
        <dbReference type="SAM" id="Phobius"/>
    </source>
</evidence>
<feature type="transmembrane region" description="Helical" evidence="2">
    <location>
        <begin position="87"/>
        <end position="106"/>
    </location>
</feature>
<comment type="caution">
    <text evidence="3">The sequence shown here is derived from an EMBL/GenBank/DDBJ whole genome shotgun (WGS) entry which is preliminary data.</text>
</comment>
<dbReference type="Proteomes" id="UP000585638">
    <property type="component" value="Unassembled WGS sequence"/>
</dbReference>
<dbReference type="AlphaFoldDB" id="A0A7W9NLK5"/>
<dbReference type="EMBL" id="JACHIR010000003">
    <property type="protein sequence ID" value="MBB5897802.1"/>
    <property type="molecule type" value="Genomic_DNA"/>
</dbReference>
<keyword evidence="4" id="KW-1185">Reference proteome</keyword>
<evidence type="ECO:0000313" key="3">
    <source>
        <dbReference type="EMBL" id="MBB5897802.1"/>
    </source>
</evidence>
<feature type="transmembrane region" description="Helical" evidence="2">
    <location>
        <begin position="118"/>
        <end position="136"/>
    </location>
</feature>
<sequence length="169" mass="17312">MSYGPPSQPATPDSGDSAPTPPRHPEPASPAPDPAAYAQQTPASDPIAPQPDTAAYGAPTPPYGQPQQPWATPHVPPPQTAPSTGPGLAVVALLVGLFGCIVWALPIDEDRARHFLPFPFAVAGIVLSIMCLNGRGRGGTTAAIGLVLSSLALVLGIIMASNELFLHAF</sequence>
<dbReference type="RefSeq" id="WP_184870235.1">
    <property type="nucleotide sequence ID" value="NZ_JACHIR010000003.1"/>
</dbReference>
<keyword evidence="2" id="KW-1133">Transmembrane helix</keyword>
<reference evidence="3 4" key="1">
    <citation type="submission" date="2020-08" db="EMBL/GenBank/DDBJ databases">
        <title>Sequencing the genomes of 1000 actinobacteria strains.</title>
        <authorList>
            <person name="Klenk H.-P."/>
        </authorList>
    </citation>
    <scope>NUCLEOTIDE SEQUENCE [LARGE SCALE GENOMIC DNA]</scope>
    <source>
        <strain evidence="3 4">DSM 43851</strain>
    </source>
</reference>
<feature type="compositionally biased region" description="Pro residues" evidence="1">
    <location>
        <begin position="19"/>
        <end position="33"/>
    </location>
</feature>
<name>A0A7W9NLK5_9PSEU</name>
<accession>A0A7W9NLK5</accession>
<feature type="region of interest" description="Disordered" evidence="1">
    <location>
        <begin position="1"/>
        <end position="83"/>
    </location>
</feature>
<evidence type="ECO:0008006" key="5">
    <source>
        <dbReference type="Google" id="ProtNLM"/>
    </source>
</evidence>
<proteinExistence type="predicted"/>
<evidence type="ECO:0000256" key="1">
    <source>
        <dbReference type="SAM" id="MobiDB-lite"/>
    </source>
</evidence>
<evidence type="ECO:0000313" key="4">
    <source>
        <dbReference type="Proteomes" id="UP000585638"/>
    </source>
</evidence>
<organism evidence="3 4">
    <name type="scientific">Kutzneria kofuensis</name>
    <dbReference type="NCBI Taxonomy" id="103725"/>
    <lineage>
        <taxon>Bacteria</taxon>
        <taxon>Bacillati</taxon>
        <taxon>Actinomycetota</taxon>
        <taxon>Actinomycetes</taxon>
        <taxon>Pseudonocardiales</taxon>
        <taxon>Pseudonocardiaceae</taxon>
        <taxon>Kutzneria</taxon>
    </lineage>
</organism>
<keyword evidence="2" id="KW-0812">Transmembrane</keyword>
<feature type="compositionally biased region" description="Low complexity" evidence="1">
    <location>
        <begin position="34"/>
        <end position="43"/>
    </location>
</feature>